<name>A0A5E4BLL1_MARMO</name>
<evidence type="ECO:0000313" key="1">
    <source>
        <dbReference type="EMBL" id="VTJ70315.1"/>
    </source>
</evidence>
<sequence length="117" mass="12550">MAITFQSGSKTTQCPCDPRYQSRIWWEQSHPATVPSCGCSLRGATTGGAHKGLSWGLARWEPSRPLCPDLQPSGLPLCSTDEASQDRAVPLQPVPSVEPFSTTLGLVLYGLPNQAIV</sequence>
<gene>
    <name evidence="1" type="ORF">MONAX_5E012345</name>
</gene>
<keyword evidence="2" id="KW-1185">Reference proteome</keyword>
<dbReference type="Proteomes" id="UP000335636">
    <property type="component" value="Unassembled WGS sequence"/>
</dbReference>
<comment type="caution">
    <text evidence="1">The sequence shown here is derived from an EMBL/GenBank/DDBJ whole genome shotgun (WGS) entry which is preliminary data.</text>
</comment>
<organism evidence="1 2">
    <name type="scientific">Marmota monax</name>
    <name type="common">Woodchuck</name>
    <dbReference type="NCBI Taxonomy" id="9995"/>
    <lineage>
        <taxon>Eukaryota</taxon>
        <taxon>Metazoa</taxon>
        <taxon>Chordata</taxon>
        <taxon>Craniata</taxon>
        <taxon>Vertebrata</taxon>
        <taxon>Euteleostomi</taxon>
        <taxon>Mammalia</taxon>
        <taxon>Eutheria</taxon>
        <taxon>Euarchontoglires</taxon>
        <taxon>Glires</taxon>
        <taxon>Rodentia</taxon>
        <taxon>Sciuromorpha</taxon>
        <taxon>Sciuridae</taxon>
        <taxon>Xerinae</taxon>
        <taxon>Marmotini</taxon>
        <taxon>Marmota</taxon>
    </lineage>
</organism>
<dbReference type="AlphaFoldDB" id="A0A5E4BLL1"/>
<accession>A0A5E4BLL1</accession>
<dbReference type="EMBL" id="CABDUW010000503">
    <property type="protein sequence ID" value="VTJ70315.1"/>
    <property type="molecule type" value="Genomic_DNA"/>
</dbReference>
<reference evidence="1" key="1">
    <citation type="submission" date="2019-04" db="EMBL/GenBank/DDBJ databases">
        <authorList>
            <person name="Alioto T."/>
            <person name="Alioto T."/>
        </authorList>
    </citation>
    <scope>NUCLEOTIDE SEQUENCE [LARGE SCALE GENOMIC DNA]</scope>
</reference>
<evidence type="ECO:0000313" key="2">
    <source>
        <dbReference type="Proteomes" id="UP000335636"/>
    </source>
</evidence>
<protein>
    <submittedName>
        <fullName evidence="1">Uncharacterized protein</fullName>
    </submittedName>
</protein>
<proteinExistence type="predicted"/>